<dbReference type="EMBL" id="BAAANT010000007">
    <property type="protein sequence ID" value="GAA2137223.1"/>
    <property type="molecule type" value="Genomic_DNA"/>
</dbReference>
<keyword evidence="2" id="KW-1185">Reference proteome</keyword>
<reference evidence="1 2" key="1">
    <citation type="journal article" date="2019" name="Int. J. Syst. Evol. Microbiol.">
        <title>The Global Catalogue of Microorganisms (GCM) 10K type strain sequencing project: providing services to taxonomists for standard genome sequencing and annotation.</title>
        <authorList>
            <consortium name="The Broad Institute Genomics Platform"/>
            <consortium name="The Broad Institute Genome Sequencing Center for Infectious Disease"/>
            <person name="Wu L."/>
            <person name="Ma J."/>
        </authorList>
    </citation>
    <scope>NUCLEOTIDE SEQUENCE [LARGE SCALE GENOMIC DNA]</scope>
    <source>
        <strain evidence="1 2">JCM 14560</strain>
    </source>
</reference>
<sequence length="118" mass="13131">MGHPRFLIVSRPARSDTASAGTVWRLLGANNRHLGRSEETFRSVPDCRSAIEQLQRRLDQGRATLSTLEHGQLWCWHLELDGRPVASSARAYRRQRECQYNLARFLAGARSAASGGGA</sequence>
<dbReference type="InterPro" id="IPR036913">
    <property type="entry name" value="YegP-like_sf"/>
</dbReference>
<evidence type="ECO:0000313" key="1">
    <source>
        <dbReference type="EMBL" id="GAA2137223.1"/>
    </source>
</evidence>
<dbReference type="Gene3D" id="2.30.29.80">
    <property type="match status" value="1"/>
</dbReference>
<gene>
    <name evidence="1" type="ORF">GCM10009760_17440</name>
</gene>
<proteinExistence type="predicted"/>
<dbReference type="SUPFAM" id="SSF160113">
    <property type="entry name" value="YegP-like"/>
    <property type="match status" value="1"/>
</dbReference>
<evidence type="ECO:0000313" key="2">
    <source>
        <dbReference type="Proteomes" id="UP001422759"/>
    </source>
</evidence>
<comment type="caution">
    <text evidence="1">The sequence shown here is derived from an EMBL/GenBank/DDBJ whole genome shotgun (WGS) entry which is preliminary data.</text>
</comment>
<protein>
    <recommendedName>
        <fullName evidence="3">DUF1508 domain-containing protein</fullName>
    </recommendedName>
</protein>
<organism evidence="1 2">
    <name type="scientific">Kitasatospora kazusensis</name>
    <dbReference type="NCBI Taxonomy" id="407974"/>
    <lineage>
        <taxon>Bacteria</taxon>
        <taxon>Bacillati</taxon>
        <taxon>Actinomycetota</taxon>
        <taxon>Actinomycetes</taxon>
        <taxon>Kitasatosporales</taxon>
        <taxon>Streptomycetaceae</taxon>
        <taxon>Kitasatospora</taxon>
    </lineage>
</organism>
<evidence type="ECO:0008006" key="3">
    <source>
        <dbReference type="Google" id="ProtNLM"/>
    </source>
</evidence>
<accession>A0ABN2Z5W2</accession>
<name>A0ABN2Z5W2_9ACTN</name>
<dbReference type="Proteomes" id="UP001422759">
    <property type="component" value="Unassembled WGS sequence"/>
</dbReference>